<proteinExistence type="predicted"/>
<evidence type="ECO:0000313" key="2">
    <source>
        <dbReference type="EMBL" id="AGF89253.1"/>
    </source>
</evidence>
<reference evidence="2" key="1">
    <citation type="journal article" date="2013" name="BMC Genomics">
        <title>Genomic characterization provides new insight into Salmonella phage diversity.</title>
        <authorList>
            <person name="Moreno Switt A.I."/>
            <person name="Orsi R.H."/>
            <person name="den Bakker H.C."/>
            <person name="Vongkamjan K."/>
            <person name="Altier C."/>
            <person name="Wiedmann M."/>
        </authorList>
    </citation>
    <scope>NUCLEOTIDE SEQUENCE</scope>
</reference>
<sequence length="203" mass="21852">IVTSVAQVNRVLERQDEIISTSAAAAAQAKVIRGLQQQADQAMATARGYQTLGRVVQQATGQLGPLGTQIQTIVSPAEAARRTLSGLENQVHGVTTELARNSKEVENVAQKVRMLNEANKTVSALAQQIDLYRQQVSTLRNARTEYQQARQDVIKLAQQMRTATTDTGALGIQMQAAQQRLSAAATAMRNTATAARSTQAALR</sequence>
<organism evidence="2">
    <name type="scientific">Salmonella phage FSL SP-019</name>
    <dbReference type="NCBI Taxonomy" id="1173753"/>
    <lineage>
        <taxon>Viruses</taxon>
        <taxon>Duplodnaviria</taxon>
        <taxon>Heunggongvirae</taxon>
        <taxon>Uroviricota</taxon>
        <taxon>Caudoviricetes</taxon>
        <taxon>Casjensviridae</taxon>
        <taxon>Chivirus</taxon>
    </lineage>
</organism>
<name>S4TTH8_9CAUD</name>
<accession>S4TTH8</accession>
<keyword evidence="1" id="KW-0175">Coiled coil</keyword>
<evidence type="ECO:0000256" key="1">
    <source>
        <dbReference type="SAM" id="Coils"/>
    </source>
</evidence>
<dbReference type="EMBL" id="KC139620">
    <property type="protein sequence ID" value="AGF89253.1"/>
    <property type="molecule type" value="Genomic_DNA"/>
</dbReference>
<feature type="coiled-coil region" evidence="1">
    <location>
        <begin position="115"/>
        <end position="159"/>
    </location>
</feature>
<dbReference type="Gene3D" id="1.10.287.1490">
    <property type="match status" value="1"/>
</dbReference>
<protein>
    <submittedName>
        <fullName evidence="2">Uncharacterized protein</fullName>
    </submittedName>
</protein>
<gene>
    <name evidence="2" type="ORF">SP019_00300</name>
</gene>
<feature type="non-terminal residue" evidence="2">
    <location>
        <position position="203"/>
    </location>
</feature>
<feature type="non-terminal residue" evidence="2">
    <location>
        <position position="1"/>
    </location>
</feature>